<evidence type="ECO:0000313" key="3">
    <source>
        <dbReference type="Proteomes" id="UP000001058"/>
    </source>
</evidence>
<dbReference type="AlphaFoldDB" id="D8TUE8"/>
<gene>
    <name evidence="2" type="ORF">VOLCADRAFT_120831</name>
</gene>
<accession>D8TUE8</accession>
<dbReference type="EMBL" id="GL378338">
    <property type="protein sequence ID" value="EFJ48811.1"/>
    <property type="molecule type" value="Genomic_DNA"/>
</dbReference>
<dbReference type="GeneID" id="9619350"/>
<organism evidence="3">
    <name type="scientific">Volvox carteri f. nagariensis</name>
    <dbReference type="NCBI Taxonomy" id="3068"/>
    <lineage>
        <taxon>Eukaryota</taxon>
        <taxon>Viridiplantae</taxon>
        <taxon>Chlorophyta</taxon>
        <taxon>core chlorophytes</taxon>
        <taxon>Chlorophyceae</taxon>
        <taxon>CS clade</taxon>
        <taxon>Chlamydomonadales</taxon>
        <taxon>Volvocaceae</taxon>
        <taxon>Volvox</taxon>
    </lineage>
</organism>
<dbReference type="InParanoid" id="D8TUE8"/>
<name>D8TUE8_VOLCA</name>
<dbReference type="InterPro" id="IPR011989">
    <property type="entry name" value="ARM-like"/>
</dbReference>
<dbReference type="Gene3D" id="1.25.10.10">
    <property type="entry name" value="Leucine-rich Repeat Variant"/>
    <property type="match status" value="1"/>
</dbReference>
<protein>
    <submittedName>
        <fullName evidence="2">Uncharacterized protein</fullName>
    </submittedName>
</protein>
<reference evidence="2 3" key="1">
    <citation type="journal article" date="2010" name="Science">
        <title>Genomic analysis of organismal complexity in the multicellular green alga Volvox carteri.</title>
        <authorList>
            <person name="Prochnik S.E."/>
            <person name="Umen J."/>
            <person name="Nedelcu A.M."/>
            <person name="Hallmann A."/>
            <person name="Miller S.M."/>
            <person name="Nishii I."/>
            <person name="Ferris P."/>
            <person name="Kuo A."/>
            <person name="Mitros T."/>
            <person name="Fritz-Laylin L.K."/>
            <person name="Hellsten U."/>
            <person name="Chapman J."/>
            <person name="Simakov O."/>
            <person name="Rensing S.A."/>
            <person name="Terry A."/>
            <person name="Pangilinan J."/>
            <person name="Kapitonov V."/>
            <person name="Jurka J."/>
            <person name="Salamov A."/>
            <person name="Shapiro H."/>
            <person name="Schmutz J."/>
            <person name="Grimwood J."/>
            <person name="Lindquist E."/>
            <person name="Lucas S."/>
            <person name="Grigoriev I.V."/>
            <person name="Schmitt R."/>
            <person name="Kirk D."/>
            <person name="Rokhsar D.S."/>
        </authorList>
    </citation>
    <scope>NUCLEOTIDE SEQUENCE [LARGE SCALE GENOMIC DNA]</scope>
    <source>
        <strain evidence="3">f. Nagariensis / Eve</strain>
    </source>
</reference>
<feature type="region of interest" description="Disordered" evidence="1">
    <location>
        <begin position="1"/>
        <end position="33"/>
    </location>
</feature>
<feature type="compositionally biased region" description="Polar residues" evidence="1">
    <location>
        <begin position="1"/>
        <end position="22"/>
    </location>
</feature>
<dbReference type="KEGG" id="vcn:VOLCADRAFT_120831"/>
<dbReference type="Proteomes" id="UP000001058">
    <property type="component" value="Unassembled WGS sequence"/>
</dbReference>
<dbReference type="RefSeq" id="XP_002950143.1">
    <property type="nucleotide sequence ID" value="XM_002950097.1"/>
</dbReference>
<dbReference type="InterPro" id="IPR016024">
    <property type="entry name" value="ARM-type_fold"/>
</dbReference>
<dbReference type="SUPFAM" id="SSF48371">
    <property type="entry name" value="ARM repeat"/>
    <property type="match status" value="1"/>
</dbReference>
<evidence type="ECO:0000256" key="1">
    <source>
        <dbReference type="SAM" id="MobiDB-lite"/>
    </source>
</evidence>
<dbReference type="STRING" id="3068.D8TUE8"/>
<sequence length="319" mass="35042">MSLSANYAGSCSTTSAQYVHPNSPSPGPRRPLQVPAEPNAQLVFLARLVDAARAAVGSGQGASGAAVLGISKDQQAAAMEDLADAIQQCNRDAWVRTFPLLMVEVSSWIQQPACGVRTWAFWLLKELLLRQSHLFTDNNLESQLNLLLQGCGDPHRDVVMTASQALQILLSICNEHHAMTLLQHLVQRERDSHLRSRDKGARLVAVLDGTRQLITRLDRTELQRLAFQPHPETRTSLLEALVANLSDPETCVRRSAVLTTSGLWYRLGHRVRDVIQVLAASSFNLLCIYYLKLHGVAVDAGQQDVSQHPLIQGPSGARE</sequence>
<evidence type="ECO:0000313" key="2">
    <source>
        <dbReference type="EMBL" id="EFJ48811.1"/>
    </source>
</evidence>
<keyword evidence="3" id="KW-1185">Reference proteome</keyword>
<dbReference type="OrthoDB" id="46159at2759"/>
<proteinExistence type="predicted"/>